<proteinExistence type="predicted"/>
<dbReference type="AlphaFoldDB" id="A0AAU1IBF4"/>
<dbReference type="InterPro" id="IPR013597">
    <property type="entry name" value="Mat_intron_G2"/>
</dbReference>
<reference evidence="2" key="1">
    <citation type="submission" date="2022-10" db="EMBL/GenBank/DDBJ databases">
        <title>The complete genomes of actinobacterial strains from the NBC collection.</title>
        <authorList>
            <person name="Joergensen T.S."/>
            <person name="Alvarez Arevalo M."/>
            <person name="Sterndorff E.B."/>
            <person name="Faurdal D."/>
            <person name="Vuksanovic O."/>
            <person name="Mourched A.-S."/>
            <person name="Charusanti P."/>
            <person name="Shaw S."/>
            <person name="Blin K."/>
            <person name="Weber T."/>
        </authorList>
    </citation>
    <scope>NUCLEOTIDE SEQUENCE</scope>
    <source>
        <strain evidence="2">NBC 00180</strain>
    </source>
</reference>
<dbReference type="Pfam" id="PF08388">
    <property type="entry name" value="GIIM"/>
    <property type="match status" value="1"/>
</dbReference>
<protein>
    <recommendedName>
        <fullName evidence="1">Group II intron maturase-specific domain-containing protein</fullName>
    </recommendedName>
</protein>
<evidence type="ECO:0000313" key="2">
    <source>
        <dbReference type="EMBL" id="WTP91510.1"/>
    </source>
</evidence>
<name>A0AAU1IBF4_9ACTN</name>
<sequence length="114" mass="13251">MPTYNLGRYGGRLQDANRRASYEHTEFTFLGLTFRTRSAVRRDGQMFRAFLPAINGEALRRISSEVRSWRLHHRTNLTEADLARFINPIIRGWRTTGPSTRRPSIPFWNASTPT</sequence>
<organism evidence="2">
    <name type="scientific">Streptomyces sp. NBC_00180</name>
    <dbReference type="NCBI Taxonomy" id="2903632"/>
    <lineage>
        <taxon>Bacteria</taxon>
        <taxon>Bacillati</taxon>
        <taxon>Actinomycetota</taxon>
        <taxon>Actinomycetes</taxon>
        <taxon>Kitasatosporales</taxon>
        <taxon>Streptomycetaceae</taxon>
        <taxon>Streptomyces</taxon>
    </lineage>
</organism>
<accession>A0AAU1IBF4</accession>
<gene>
    <name evidence="2" type="ORF">OG477_42390</name>
</gene>
<dbReference type="EMBL" id="CP108140">
    <property type="protein sequence ID" value="WTP91510.1"/>
    <property type="molecule type" value="Genomic_DNA"/>
</dbReference>
<evidence type="ECO:0000259" key="1">
    <source>
        <dbReference type="Pfam" id="PF08388"/>
    </source>
</evidence>
<feature type="domain" description="Group II intron maturase-specific" evidence="1">
    <location>
        <begin position="60"/>
        <end position="94"/>
    </location>
</feature>